<keyword evidence="3" id="KW-1185">Reference proteome</keyword>
<reference evidence="3" key="2">
    <citation type="journal article" date="2017" name="Sci. Adv.">
        <title>A tail of two voltages: Proteomic comparison of the three electric organs of the electric eel.</title>
        <authorList>
            <person name="Traeger L.L."/>
            <person name="Sabat G."/>
            <person name="Barrett-Wilt G.A."/>
            <person name="Wells G.B."/>
            <person name="Sussman M.R."/>
        </authorList>
    </citation>
    <scope>NUCLEOTIDE SEQUENCE [LARGE SCALE GENOMIC DNA]</scope>
</reference>
<feature type="domain" description="UEV" evidence="1">
    <location>
        <begin position="4"/>
        <end position="147"/>
    </location>
</feature>
<reference evidence="3" key="1">
    <citation type="journal article" date="2014" name="Science">
        <title>Nonhuman genetics. Genomic basis for the convergent evolution of electric organs.</title>
        <authorList>
            <person name="Gallant J.R."/>
            <person name="Traeger L.L."/>
            <person name="Volkening J.D."/>
            <person name="Moffett H."/>
            <person name="Chen P.H."/>
            <person name="Novina C.D."/>
            <person name="Phillips G.N.Jr."/>
            <person name="Anand R."/>
            <person name="Wells G.B."/>
            <person name="Pinch M."/>
            <person name="Guth R."/>
            <person name="Unguez G.A."/>
            <person name="Albert J.S."/>
            <person name="Zakon H.H."/>
            <person name="Samanta M.P."/>
            <person name="Sussman M.R."/>
        </authorList>
    </citation>
    <scope>NUCLEOTIDE SEQUENCE [LARGE SCALE GENOMIC DNA]</scope>
</reference>
<dbReference type="Pfam" id="PF05743">
    <property type="entry name" value="UEV"/>
    <property type="match status" value="1"/>
</dbReference>
<dbReference type="SUPFAM" id="SSF54495">
    <property type="entry name" value="UBC-like"/>
    <property type="match status" value="1"/>
</dbReference>
<dbReference type="PANTHER" id="PTHR23306">
    <property type="entry name" value="TUMOR SUSCEPTIBILITY GENE 101 PROTEIN-RELATED"/>
    <property type="match status" value="1"/>
</dbReference>
<dbReference type="Gene3D" id="3.10.110.10">
    <property type="entry name" value="Ubiquitin Conjugating Enzyme"/>
    <property type="match status" value="1"/>
</dbReference>
<reference evidence="2" key="3">
    <citation type="submission" date="2020-05" db="EMBL/GenBank/DDBJ databases">
        <title>Electrophorus electricus (electric eel) genome, fEleEle1, primary haplotype.</title>
        <authorList>
            <person name="Myers G."/>
            <person name="Meyer A."/>
            <person name="Fedrigo O."/>
            <person name="Formenti G."/>
            <person name="Rhie A."/>
            <person name="Tracey A."/>
            <person name="Sims Y."/>
            <person name="Jarvis E.D."/>
        </authorList>
    </citation>
    <scope>NUCLEOTIDE SEQUENCE [LARGE SCALE GENOMIC DNA]</scope>
</reference>
<dbReference type="GO" id="GO:0015031">
    <property type="term" value="P:protein transport"/>
    <property type="evidence" value="ECO:0007669"/>
    <property type="project" value="InterPro"/>
</dbReference>
<dbReference type="GO" id="GO:0000813">
    <property type="term" value="C:ESCRT I complex"/>
    <property type="evidence" value="ECO:0007669"/>
    <property type="project" value="TreeGrafter"/>
</dbReference>
<sequence>MTTITKKSVKKMLPKTYKHRKVVLAEIITVLSQYKYLEPVLDRFVYTDGTVKQLISLVGTIQVVCQGKHYNTPVCIWLEQSYPCTAPICYVHPTKEMMVISSSYMNNNGQVLLPYLDEWTHPEYDLISLIQVMIAVFSETPPLCMRPKALTNSQAYSVAENCVALLREDGLPFQGNNETNC</sequence>
<dbReference type="InterPro" id="IPR016135">
    <property type="entry name" value="UBQ-conjugating_enzyme/RWD"/>
</dbReference>
<evidence type="ECO:0000259" key="1">
    <source>
        <dbReference type="PROSITE" id="PS51322"/>
    </source>
</evidence>
<dbReference type="GO" id="GO:0008333">
    <property type="term" value="P:endosome to lysosome transport"/>
    <property type="evidence" value="ECO:0007669"/>
    <property type="project" value="TreeGrafter"/>
</dbReference>
<reference evidence="2" key="4">
    <citation type="submission" date="2025-08" db="UniProtKB">
        <authorList>
            <consortium name="Ensembl"/>
        </authorList>
    </citation>
    <scope>IDENTIFICATION</scope>
</reference>
<dbReference type="InterPro" id="IPR008883">
    <property type="entry name" value="UEV_N"/>
</dbReference>
<protein>
    <recommendedName>
        <fullName evidence="1">UEV domain-containing protein</fullName>
    </recommendedName>
</protein>
<name>A0A4W4HGE1_ELEEL</name>
<dbReference type="STRING" id="8005.ENSEEEP00000049181"/>
<dbReference type="GeneTree" id="ENSGT00940000153903"/>
<dbReference type="GO" id="GO:0043130">
    <property type="term" value="F:ubiquitin binding"/>
    <property type="evidence" value="ECO:0007669"/>
    <property type="project" value="TreeGrafter"/>
</dbReference>
<evidence type="ECO:0000313" key="2">
    <source>
        <dbReference type="Ensembl" id="ENSEEEP00000049181.2"/>
    </source>
</evidence>
<dbReference type="Proteomes" id="UP000314983">
    <property type="component" value="Chromosome 2"/>
</dbReference>
<dbReference type="PROSITE" id="PS51322">
    <property type="entry name" value="UEV"/>
    <property type="match status" value="1"/>
</dbReference>
<proteinExistence type="predicted"/>
<evidence type="ECO:0000313" key="3">
    <source>
        <dbReference type="Proteomes" id="UP000314983"/>
    </source>
</evidence>
<dbReference type="OMA" id="PFQQENE"/>
<gene>
    <name evidence="2" type="primary">zgc:123278</name>
</gene>
<dbReference type="AlphaFoldDB" id="A0A4W4HGE1"/>
<dbReference type="PANTHER" id="PTHR23306:SF25">
    <property type="entry name" value="TUMOR SUSCEPTIBILITY GENE 101 PROTEIN"/>
    <property type="match status" value="1"/>
</dbReference>
<dbReference type="Ensembl" id="ENSEEET00000049718.2">
    <property type="protein sequence ID" value="ENSEEEP00000049181.2"/>
    <property type="gene ID" value="ENSEEEG00000023111.2"/>
</dbReference>
<organism evidence="2 3">
    <name type="scientific">Electrophorus electricus</name>
    <name type="common">Electric eel</name>
    <name type="synonym">Gymnotus electricus</name>
    <dbReference type="NCBI Taxonomy" id="8005"/>
    <lineage>
        <taxon>Eukaryota</taxon>
        <taxon>Metazoa</taxon>
        <taxon>Chordata</taxon>
        <taxon>Craniata</taxon>
        <taxon>Vertebrata</taxon>
        <taxon>Euteleostomi</taxon>
        <taxon>Actinopterygii</taxon>
        <taxon>Neopterygii</taxon>
        <taxon>Teleostei</taxon>
        <taxon>Ostariophysi</taxon>
        <taxon>Gymnotiformes</taxon>
        <taxon>Gymnotoidei</taxon>
        <taxon>Gymnotidae</taxon>
        <taxon>Electrophorus</taxon>
    </lineage>
</organism>
<accession>A0A4W4HGE1</accession>
<reference evidence="2" key="5">
    <citation type="submission" date="2025-09" db="UniProtKB">
        <authorList>
            <consortium name="Ensembl"/>
        </authorList>
    </citation>
    <scope>IDENTIFICATION</scope>
</reference>
<dbReference type="CDD" id="cd11685">
    <property type="entry name" value="UEV_TSG101-like"/>
    <property type="match status" value="1"/>
</dbReference>
<dbReference type="InterPro" id="IPR052070">
    <property type="entry name" value="ESCRT-I_UEV_domain"/>
</dbReference>